<comment type="caution">
    <text evidence="3">The sequence shown here is derived from an EMBL/GenBank/DDBJ whole genome shotgun (WGS) entry which is preliminary data.</text>
</comment>
<protein>
    <submittedName>
        <fullName evidence="3">GAF domain-containing protein</fullName>
    </submittedName>
</protein>
<keyword evidence="1" id="KW-0175">Coiled coil</keyword>
<dbReference type="InterPro" id="IPR036890">
    <property type="entry name" value="HATPase_C_sf"/>
</dbReference>
<gene>
    <name evidence="3" type="ORF">GBK04_23455</name>
</gene>
<proteinExistence type="predicted"/>
<dbReference type="Gene3D" id="3.30.450.40">
    <property type="match status" value="1"/>
</dbReference>
<dbReference type="PANTHER" id="PTHR34220">
    <property type="entry name" value="SENSOR HISTIDINE KINASE YPDA"/>
    <property type="match status" value="1"/>
</dbReference>
<accession>A0A7C9BHT3</accession>
<dbReference type="GO" id="GO:0016020">
    <property type="term" value="C:membrane"/>
    <property type="evidence" value="ECO:0007669"/>
    <property type="project" value="InterPro"/>
</dbReference>
<keyword evidence="4" id="KW-1185">Reference proteome</keyword>
<evidence type="ECO:0000313" key="4">
    <source>
        <dbReference type="Proteomes" id="UP000479293"/>
    </source>
</evidence>
<feature type="coiled-coil region" evidence="1">
    <location>
        <begin position="177"/>
        <end position="204"/>
    </location>
</feature>
<evidence type="ECO:0000313" key="3">
    <source>
        <dbReference type="EMBL" id="MPR36220.1"/>
    </source>
</evidence>
<dbReference type="PANTHER" id="PTHR34220:SF7">
    <property type="entry name" value="SENSOR HISTIDINE KINASE YPDA"/>
    <property type="match status" value="1"/>
</dbReference>
<organism evidence="3 4">
    <name type="scientific">Salmonirosea aquatica</name>
    <dbReference type="NCBI Taxonomy" id="2654236"/>
    <lineage>
        <taxon>Bacteria</taxon>
        <taxon>Pseudomonadati</taxon>
        <taxon>Bacteroidota</taxon>
        <taxon>Cytophagia</taxon>
        <taxon>Cytophagales</taxon>
        <taxon>Spirosomataceae</taxon>
        <taxon>Salmonirosea</taxon>
    </lineage>
</organism>
<dbReference type="SUPFAM" id="SSF55781">
    <property type="entry name" value="GAF domain-like"/>
    <property type="match status" value="1"/>
</dbReference>
<name>A0A7C9BHT3_9BACT</name>
<dbReference type="InterPro" id="IPR003018">
    <property type="entry name" value="GAF"/>
</dbReference>
<dbReference type="Pfam" id="PF06580">
    <property type="entry name" value="His_kinase"/>
    <property type="match status" value="1"/>
</dbReference>
<dbReference type="AlphaFoldDB" id="A0A7C9BHT3"/>
<dbReference type="SMART" id="SM00065">
    <property type="entry name" value="GAF"/>
    <property type="match status" value="1"/>
</dbReference>
<dbReference type="Pfam" id="PF13185">
    <property type="entry name" value="GAF_2"/>
    <property type="match status" value="1"/>
</dbReference>
<dbReference type="Gene3D" id="3.30.565.10">
    <property type="entry name" value="Histidine kinase-like ATPase, C-terminal domain"/>
    <property type="match status" value="1"/>
</dbReference>
<dbReference type="SUPFAM" id="SSF55874">
    <property type="entry name" value="ATPase domain of HSP90 chaperone/DNA topoisomerase II/histidine kinase"/>
    <property type="match status" value="1"/>
</dbReference>
<dbReference type="InterPro" id="IPR050640">
    <property type="entry name" value="Bact_2-comp_sensor_kinase"/>
</dbReference>
<dbReference type="InterPro" id="IPR029016">
    <property type="entry name" value="GAF-like_dom_sf"/>
</dbReference>
<evidence type="ECO:0000259" key="2">
    <source>
        <dbReference type="SMART" id="SM00065"/>
    </source>
</evidence>
<evidence type="ECO:0000256" key="1">
    <source>
        <dbReference type="SAM" id="Coils"/>
    </source>
</evidence>
<sequence length="408" mass="46173">MLDDAPNRNLPGLKALFEELEAEKAITYFATSLLTQSTLEEVLWDVVRNCISRLNFVDCVIYWLDVERGVLLQKAAYGPKSPANYLIDRPIEIALGQGIVGSVALSGKAERIGNTSLDGRYIKDDCARLSEITVPILLDGRVLGVIDAEHSELDFFKPRHLKILSTVATLCAQKVKQMTLEQAYQRTERQLAETRKRVAETKLLALRIQMSPHFIFNSLNSINSFILQNEAENASAMLTKFSRLMRQILDNTQTEWVSIRHEFHALQLYIELERLRCDNHFEIAFEISDTLDQDRVKVPPLMIHPYVENAIWHGLLPKKAGVRKLAIHCREQGGQLVIEIIDSGIGRAAAARLRTSPPHFGSKLVRERLRLMNEIYDLDARMTSTDLYSGDKHPAGTCVNFTLKLPTP</sequence>
<dbReference type="GO" id="GO:0000155">
    <property type="term" value="F:phosphorelay sensor kinase activity"/>
    <property type="evidence" value="ECO:0007669"/>
    <property type="project" value="InterPro"/>
</dbReference>
<reference evidence="3 4" key="1">
    <citation type="submission" date="2019-10" db="EMBL/GenBank/DDBJ databases">
        <title>Draft Genome Sequence of Cytophagaceae sp. SJW1-29.</title>
        <authorList>
            <person name="Choi A."/>
        </authorList>
    </citation>
    <scope>NUCLEOTIDE SEQUENCE [LARGE SCALE GENOMIC DNA]</scope>
    <source>
        <strain evidence="3 4">SJW1-29</strain>
    </source>
</reference>
<dbReference type="Proteomes" id="UP000479293">
    <property type="component" value="Unassembled WGS sequence"/>
</dbReference>
<feature type="domain" description="GAF" evidence="2">
    <location>
        <begin position="38"/>
        <end position="185"/>
    </location>
</feature>
<dbReference type="InterPro" id="IPR010559">
    <property type="entry name" value="Sig_transdc_His_kin_internal"/>
</dbReference>
<dbReference type="EMBL" id="WHLY01000002">
    <property type="protein sequence ID" value="MPR36220.1"/>
    <property type="molecule type" value="Genomic_DNA"/>
</dbReference>